<feature type="domain" description="Response regulatory" evidence="2">
    <location>
        <begin position="9"/>
        <end position="124"/>
    </location>
</feature>
<dbReference type="Proteomes" id="UP000505210">
    <property type="component" value="Chromosome"/>
</dbReference>
<keyword evidence="4" id="KW-1185">Reference proteome</keyword>
<protein>
    <submittedName>
        <fullName evidence="3">Response regulator</fullName>
    </submittedName>
</protein>
<organism evidence="3 4">
    <name type="scientific">Thermoleptolyngbya sichuanensis A183</name>
    <dbReference type="NCBI Taxonomy" id="2737172"/>
    <lineage>
        <taxon>Bacteria</taxon>
        <taxon>Bacillati</taxon>
        <taxon>Cyanobacteriota</taxon>
        <taxon>Cyanophyceae</taxon>
        <taxon>Oculatellales</taxon>
        <taxon>Oculatellaceae</taxon>
        <taxon>Thermoleptolyngbya</taxon>
        <taxon>Thermoleptolyngbya sichuanensis</taxon>
    </lineage>
</organism>
<evidence type="ECO:0000256" key="1">
    <source>
        <dbReference type="PROSITE-ProRule" id="PRU00169"/>
    </source>
</evidence>
<dbReference type="KEGG" id="theu:HPC62_21975"/>
<sequence length="133" mass="14833">MQLQLNQSYVLVLDKPSDELRRLESQLARLHCPVVVTNSAVQMMLRVSQSPPSLVILVGGDRRWSEVLVKQLRNNANARHTTIVTLTDHHAPSWLHQEENPGFDGFLVKPLTADVLMSLVQSAWARQSVGSAS</sequence>
<evidence type="ECO:0000313" key="4">
    <source>
        <dbReference type="Proteomes" id="UP000505210"/>
    </source>
</evidence>
<proteinExistence type="predicted"/>
<dbReference type="GO" id="GO:0000160">
    <property type="term" value="P:phosphorelay signal transduction system"/>
    <property type="evidence" value="ECO:0007669"/>
    <property type="project" value="InterPro"/>
</dbReference>
<evidence type="ECO:0000313" key="3">
    <source>
        <dbReference type="EMBL" id="QKD84499.1"/>
    </source>
</evidence>
<dbReference type="SUPFAM" id="SSF52172">
    <property type="entry name" value="CheY-like"/>
    <property type="match status" value="1"/>
</dbReference>
<dbReference type="InterPro" id="IPR001789">
    <property type="entry name" value="Sig_transdc_resp-reg_receiver"/>
</dbReference>
<dbReference type="PROSITE" id="PS50110">
    <property type="entry name" value="RESPONSE_REGULATORY"/>
    <property type="match status" value="1"/>
</dbReference>
<evidence type="ECO:0000259" key="2">
    <source>
        <dbReference type="PROSITE" id="PS50110"/>
    </source>
</evidence>
<dbReference type="EMBL" id="CP053661">
    <property type="protein sequence ID" value="QKD84499.1"/>
    <property type="molecule type" value="Genomic_DNA"/>
</dbReference>
<dbReference type="AlphaFoldDB" id="A0A6M8BB10"/>
<name>A0A6M8BB10_9CYAN</name>
<reference evidence="3 4" key="1">
    <citation type="submission" date="2020-05" db="EMBL/GenBank/DDBJ databases">
        <title>Complete genome sequence of of a novel Thermoleptolyngbya strain isolated from hot springs of Ganzi, Sichuan China.</title>
        <authorList>
            <person name="Tang J."/>
            <person name="Daroch M."/>
            <person name="Li L."/>
            <person name="Waleron K."/>
            <person name="Waleron M."/>
            <person name="Waleron M."/>
        </authorList>
    </citation>
    <scope>NUCLEOTIDE SEQUENCE [LARGE SCALE GENOMIC DNA]</scope>
    <source>
        <strain evidence="3 4">PKUAC-SCTA183</strain>
    </source>
</reference>
<dbReference type="RefSeq" id="WP_068510234.1">
    <property type="nucleotide sequence ID" value="NZ_CP053661.1"/>
</dbReference>
<dbReference type="Gene3D" id="3.40.50.2300">
    <property type="match status" value="1"/>
</dbReference>
<dbReference type="InterPro" id="IPR011006">
    <property type="entry name" value="CheY-like_superfamily"/>
</dbReference>
<accession>A0A6M8BB10</accession>
<comment type="caution">
    <text evidence="1">Lacks conserved residue(s) required for the propagation of feature annotation.</text>
</comment>
<gene>
    <name evidence="3" type="ORF">HPC62_21975</name>
</gene>